<proteinExistence type="predicted"/>
<comment type="caution">
    <text evidence="1">The sequence shown here is derived from an EMBL/GenBank/DDBJ whole genome shotgun (WGS) entry which is preliminary data.</text>
</comment>
<accession>A0ACB9S4E4</accession>
<reference evidence="2" key="1">
    <citation type="journal article" date="2023" name="Front. Plant Sci.">
        <title>Chromosomal-level genome assembly of Melastoma candidum provides insights into trichome evolution.</title>
        <authorList>
            <person name="Zhong Y."/>
            <person name="Wu W."/>
            <person name="Sun C."/>
            <person name="Zou P."/>
            <person name="Liu Y."/>
            <person name="Dai S."/>
            <person name="Zhou R."/>
        </authorList>
    </citation>
    <scope>NUCLEOTIDE SEQUENCE [LARGE SCALE GENOMIC DNA]</scope>
</reference>
<keyword evidence="2" id="KW-1185">Reference proteome</keyword>
<name>A0ACB9S4E4_9MYRT</name>
<evidence type="ECO:0000313" key="1">
    <source>
        <dbReference type="EMBL" id="KAI4384951.1"/>
    </source>
</evidence>
<dbReference type="Proteomes" id="UP001057402">
    <property type="component" value="Chromosome 2"/>
</dbReference>
<gene>
    <name evidence="1" type="ORF">MLD38_003034</name>
</gene>
<protein>
    <submittedName>
        <fullName evidence="1">Uncharacterized protein</fullName>
    </submittedName>
</protein>
<dbReference type="EMBL" id="CM042881">
    <property type="protein sequence ID" value="KAI4384951.1"/>
    <property type="molecule type" value="Genomic_DNA"/>
</dbReference>
<sequence>MENPPDPSGWTPIGALVDSFVEYTASSREEALFFLHSYNFHFDDALLAYFTNISTLPVPNTYPSTIQDQESNADPLSPLQSQQPYSPSPASPAAHAPQQMGQPQGSKNMVENEDSGSGPGGIGRVTDLNKNVSVDTSGLDFGKQLRLNRIFKGKGWKPWELPHETVSHTLTFWRNGFTVDDGPLRRIEDPANAPFLQSLANPEPQLPEELDPGDKDITVDLKIVRRDEDYSEPKRHPPAIPETGRTSGINEAAVISTSPESSDASTPYMVLVVDDSLPTTSIQIRLADGTRIVSRFNYSHTIRDIRAFIDHSGSSGARDYQLQAMGFPPKQLTDVNQTIEQAGIANSVVIQKL</sequence>
<organism evidence="1 2">
    <name type="scientific">Melastoma candidum</name>
    <dbReference type="NCBI Taxonomy" id="119954"/>
    <lineage>
        <taxon>Eukaryota</taxon>
        <taxon>Viridiplantae</taxon>
        <taxon>Streptophyta</taxon>
        <taxon>Embryophyta</taxon>
        <taxon>Tracheophyta</taxon>
        <taxon>Spermatophyta</taxon>
        <taxon>Magnoliopsida</taxon>
        <taxon>eudicotyledons</taxon>
        <taxon>Gunneridae</taxon>
        <taxon>Pentapetalae</taxon>
        <taxon>rosids</taxon>
        <taxon>malvids</taxon>
        <taxon>Myrtales</taxon>
        <taxon>Melastomataceae</taxon>
        <taxon>Melastomatoideae</taxon>
        <taxon>Melastomateae</taxon>
        <taxon>Melastoma</taxon>
    </lineage>
</organism>
<evidence type="ECO:0000313" key="2">
    <source>
        <dbReference type="Proteomes" id="UP001057402"/>
    </source>
</evidence>